<evidence type="ECO:0000256" key="2">
    <source>
        <dbReference type="ARBA" id="ARBA00022692"/>
    </source>
</evidence>
<dbReference type="Pfam" id="PF01595">
    <property type="entry name" value="CNNM"/>
    <property type="match status" value="1"/>
</dbReference>
<dbReference type="InterPro" id="IPR045095">
    <property type="entry name" value="ACDP"/>
</dbReference>
<feature type="domain" description="CBS" evidence="10">
    <location>
        <begin position="252"/>
        <end position="314"/>
    </location>
</feature>
<evidence type="ECO:0000313" key="13">
    <source>
        <dbReference type="Proteomes" id="UP001175261"/>
    </source>
</evidence>
<dbReference type="Gene3D" id="3.10.580.10">
    <property type="entry name" value="CBS-domain"/>
    <property type="match status" value="1"/>
</dbReference>
<keyword evidence="3" id="KW-0677">Repeat</keyword>
<dbReference type="GO" id="GO:0016020">
    <property type="term" value="C:membrane"/>
    <property type="evidence" value="ECO:0007669"/>
    <property type="project" value="UniProtKB-SubCell"/>
</dbReference>
<evidence type="ECO:0000256" key="1">
    <source>
        <dbReference type="ARBA" id="ARBA00004141"/>
    </source>
</evidence>
<dbReference type="PROSITE" id="PS51371">
    <property type="entry name" value="CBS"/>
    <property type="match status" value="1"/>
</dbReference>
<sequence length="581" mass="62504">MVGRRGGSSSLAGLRPAVLGAGRLISMGLASVNAAPLTVAKEHPHDELTTPLWLMWTASMALVLIGGVFAGLTIALMGQDSIYLQVLSGDPSEPQHKNAKRVLSLLKKGKHWVLVTLLLSNVIVNESLPVVLDRTLGGGVAAVVGSTVLIVIFGEIVPQSICVRFGLPIGGYMSKPVLALMYFTSPISWPTAKLLDWILGEDHGTLYKKSGLKTLVTLHKSLGELSERLNQDEVTIITAVLDLKEKPVSEVMTPMDDVFTLSEDHILDEKTMDKILSSGYSRIPIYRSGHPSDFVGMLLVKTLITYDPEDRIPVRDVPLGAIVETRPETSCLDIINFFQEGKSHLVLVSEVPGSDHGALGVVTLEDVIEELIGEEIVDESDVYVDVHKAIRRLNPAPRAKRINEAAALAAAATASAKKSDTSVLIDIAEDGTGQTITVGSLGAMSDTEIDDRPRTAIFMKRRSSEGPDGQRNGGDPVPIKASLDDMKQQLRLGPANRAAKPLSNKREVFKIKQGLPPHQPTTETHGCSSRMPPRSATETAAPPSRTSGEDERTPLLEGKGKESDEGVMKANGSSKDSSERR</sequence>
<keyword evidence="13" id="KW-1185">Reference proteome</keyword>
<evidence type="ECO:0000259" key="11">
    <source>
        <dbReference type="PROSITE" id="PS51846"/>
    </source>
</evidence>
<dbReference type="InterPro" id="IPR046342">
    <property type="entry name" value="CBS_dom_sf"/>
</dbReference>
<reference evidence="12" key="1">
    <citation type="submission" date="2022-10" db="EMBL/GenBank/DDBJ databases">
        <title>Determination and structural analysis of whole genome sequence of Sarocladium strictum F4-1.</title>
        <authorList>
            <person name="Hu L."/>
            <person name="Jiang Y."/>
        </authorList>
    </citation>
    <scope>NUCLEOTIDE SEQUENCE</scope>
    <source>
        <strain evidence="12">F4-1</strain>
    </source>
</reference>
<dbReference type="PROSITE" id="PS51846">
    <property type="entry name" value="CNNM"/>
    <property type="match status" value="1"/>
</dbReference>
<feature type="compositionally biased region" description="Basic and acidic residues" evidence="8">
    <location>
        <begin position="547"/>
        <end position="567"/>
    </location>
</feature>
<evidence type="ECO:0000259" key="10">
    <source>
        <dbReference type="PROSITE" id="PS51371"/>
    </source>
</evidence>
<dbReference type="CDD" id="cd04590">
    <property type="entry name" value="CBS_pair_CorC_HlyC_assoc"/>
    <property type="match status" value="1"/>
</dbReference>
<evidence type="ECO:0000256" key="4">
    <source>
        <dbReference type="ARBA" id="ARBA00022989"/>
    </source>
</evidence>
<protein>
    <recommendedName>
        <fullName evidence="14">Protein MAM3</fullName>
    </recommendedName>
</protein>
<feature type="transmembrane region" description="Helical" evidence="9">
    <location>
        <begin position="53"/>
        <end position="77"/>
    </location>
</feature>
<evidence type="ECO:0000313" key="12">
    <source>
        <dbReference type="EMBL" id="KAK0385374.1"/>
    </source>
</evidence>
<dbReference type="GO" id="GO:0010960">
    <property type="term" value="P:magnesium ion homeostasis"/>
    <property type="evidence" value="ECO:0007669"/>
    <property type="project" value="InterPro"/>
</dbReference>
<dbReference type="EMBL" id="JAPDFR010000007">
    <property type="protein sequence ID" value="KAK0385374.1"/>
    <property type="molecule type" value="Genomic_DNA"/>
</dbReference>
<dbReference type="PANTHER" id="PTHR12064">
    <property type="entry name" value="METAL TRANSPORTER CNNM"/>
    <property type="match status" value="1"/>
</dbReference>
<gene>
    <name evidence="12" type="ORF">NLU13_7850</name>
</gene>
<evidence type="ECO:0000256" key="8">
    <source>
        <dbReference type="SAM" id="MobiDB-lite"/>
    </source>
</evidence>
<dbReference type="AlphaFoldDB" id="A0AA39GF26"/>
<evidence type="ECO:0008006" key="14">
    <source>
        <dbReference type="Google" id="ProtNLM"/>
    </source>
</evidence>
<proteinExistence type="predicted"/>
<dbReference type="GO" id="GO:0030026">
    <property type="term" value="P:intracellular manganese ion homeostasis"/>
    <property type="evidence" value="ECO:0007669"/>
    <property type="project" value="TreeGrafter"/>
</dbReference>
<keyword evidence="4 7" id="KW-1133">Transmembrane helix</keyword>
<feature type="region of interest" description="Disordered" evidence="8">
    <location>
        <begin position="494"/>
        <end position="581"/>
    </location>
</feature>
<evidence type="ECO:0000256" key="3">
    <source>
        <dbReference type="ARBA" id="ARBA00022737"/>
    </source>
</evidence>
<keyword evidence="5 7" id="KW-0472">Membrane</keyword>
<organism evidence="12 13">
    <name type="scientific">Sarocladium strictum</name>
    <name type="common">Black bundle disease fungus</name>
    <name type="synonym">Acremonium strictum</name>
    <dbReference type="NCBI Taxonomy" id="5046"/>
    <lineage>
        <taxon>Eukaryota</taxon>
        <taxon>Fungi</taxon>
        <taxon>Dikarya</taxon>
        <taxon>Ascomycota</taxon>
        <taxon>Pezizomycotina</taxon>
        <taxon>Sordariomycetes</taxon>
        <taxon>Hypocreomycetidae</taxon>
        <taxon>Hypocreales</taxon>
        <taxon>Sarocladiaceae</taxon>
        <taxon>Sarocladium</taxon>
    </lineage>
</organism>
<dbReference type="InterPro" id="IPR002550">
    <property type="entry name" value="CNNM"/>
</dbReference>
<dbReference type="GO" id="GO:0005737">
    <property type="term" value="C:cytoplasm"/>
    <property type="evidence" value="ECO:0007669"/>
    <property type="project" value="TreeGrafter"/>
</dbReference>
<dbReference type="InterPro" id="IPR000644">
    <property type="entry name" value="CBS_dom"/>
</dbReference>
<evidence type="ECO:0000256" key="6">
    <source>
        <dbReference type="PROSITE-ProRule" id="PRU00703"/>
    </source>
</evidence>
<comment type="subcellular location">
    <subcellularLocation>
        <location evidence="1">Membrane</location>
        <topology evidence="1">Multi-pass membrane protein</topology>
    </subcellularLocation>
</comment>
<name>A0AA39GF26_SARSR</name>
<dbReference type="FunFam" id="3.10.580.10:FF:000006">
    <property type="entry name" value="DUF21 and CBS domain protein"/>
    <property type="match status" value="1"/>
</dbReference>
<feature type="domain" description="CNNM transmembrane" evidence="11">
    <location>
        <begin position="48"/>
        <end position="233"/>
    </location>
</feature>
<dbReference type="Proteomes" id="UP001175261">
    <property type="component" value="Unassembled WGS sequence"/>
</dbReference>
<feature type="region of interest" description="Disordered" evidence="8">
    <location>
        <begin position="461"/>
        <end position="480"/>
    </location>
</feature>
<comment type="caution">
    <text evidence="12">The sequence shown here is derived from an EMBL/GenBank/DDBJ whole genome shotgun (WGS) entry which is preliminary data.</text>
</comment>
<dbReference type="InterPro" id="IPR044751">
    <property type="entry name" value="Ion_transp-like_CBS"/>
</dbReference>
<accession>A0AA39GF26</accession>
<dbReference type="PANTHER" id="PTHR12064:SF97">
    <property type="entry name" value="METAL TRANSPORTER CNNM-5"/>
    <property type="match status" value="1"/>
</dbReference>
<keyword evidence="6" id="KW-0129">CBS domain</keyword>
<feature type="transmembrane region" description="Helical" evidence="9">
    <location>
        <begin position="138"/>
        <end position="157"/>
    </location>
</feature>
<dbReference type="SUPFAM" id="SSF54631">
    <property type="entry name" value="CBS-domain pair"/>
    <property type="match status" value="1"/>
</dbReference>
<evidence type="ECO:0000256" key="9">
    <source>
        <dbReference type="SAM" id="Phobius"/>
    </source>
</evidence>
<keyword evidence="2 7" id="KW-0812">Transmembrane</keyword>
<evidence type="ECO:0000256" key="7">
    <source>
        <dbReference type="PROSITE-ProRule" id="PRU01193"/>
    </source>
</evidence>
<evidence type="ECO:0000256" key="5">
    <source>
        <dbReference type="ARBA" id="ARBA00023136"/>
    </source>
</evidence>